<gene>
    <name evidence="5" type="ORF">Q8814_22605</name>
</gene>
<protein>
    <submittedName>
        <fullName evidence="5">Hsp70 family protein</fullName>
    </submittedName>
</protein>
<sequence>MKTGAWSLAIDFGTSNTAAAETRPAGGIQTLPLAHQSNLMPSAVFVRSTPVRSLDDLAVGDAALNAAESVPGVFVPAPKRLIGRPSVAVHGSPLPAVLPAAAVIHAAYRRALTQHNSIPPARVVLTHPEAWSPDMIAVLIEGAALAGIDPASVVTVSEPRAAVHYYTRTAAPAPGAAVAVFDFGGGTVDEAVLRATASGGFEVVTARGDNSLGGKNFDALIRRWAETQLADLNPDLAQYLRGSAPEHIRAVRALEESARRAKESCPMPRRPQYSSPVGRGAKTCSSPGTNSRS</sequence>
<name>A0ABU7JYJ0_9NOCA</name>
<keyword evidence="6" id="KW-1185">Reference proteome</keyword>
<comment type="caution">
    <text evidence="5">The sequence shown here is derived from an EMBL/GenBank/DDBJ whole genome shotgun (WGS) entry which is preliminary data.</text>
</comment>
<dbReference type="PANTHER" id="PTHR42749">
    <property type="entry name" value="CELL SHAPE-DETERMINING PROTEIN MREB"/>
    <property type="match status" value="1"/>
</dbReference>
<evidence type="ECO:0000256" key="2">
    <source>
        <dbReference type="ARBA" id="ARBA00022840"/>
    </source>
</evidence>
<evidence type="ECO:0000256" key="1">
    <source>
        <dbReference type="ARBA" id="ARBA00022741"/>
    </source>
</evidence>
<organism evidence="5 6">
    <name type="scientific">Rhodococcus chondri</name>
    <dbReference type="NCBI Taxonomy" id="3065941"/>
    <lineage>
        <taxon>Bacteria</taxon>
        <taxon>Bacillati</taxon>
        <taxon>Actinomycetota</taxon>
        <taxon>Actinomycetes</taxon>
        <taxon>Mycobacteriales</taxon>
        <taxon>Nocardiaceae</taxon>
        <taxon>Rhodococcus</taxon>
    </lineage>
</organism>
<evidence type="ECO:0000313" key="6">
    <source>
        <dbReference type="Proteomes" id="UP001331936"/>
    </source>
</evidence>
<dbReference type="InterPro" id="IPR013126">
    <property type="entry name" value="Hsp_70_fam"/>
</dbReference>
<reference evidence="5 6" key="1">
    <citation type="submission" date="2023-08" db="EMBL/GenBank/DDBJ databases">
        <authorList>
            <person name="Girao M."/>
            <person name="Carvalho M.F."/>
        </authorList>
    </citation>
    <scope>NUCLEOTIDE SEQUENCE [LARGE SCALE GENOMIC DNA]</scope>
    <source>
        <strain evidence="5 6">CC-R104</strain>
    </source>
</reference>
<evidence type="ECO:0000256" key="4">
    <source>
        <dbReference type="SAM" id="MobiDB-lite"/>
    </source>
</evidence>
<dbReference type="InterPro" id="IPR043129">
    <property type="entry name" value="ATPase_NBD"/>
</dbReference>
<feature type="region of interest" description="Disordered" evidence="4">
    <location>
        <begin position="258"/>
        <end position="293"/>
    </location>
</feature>
<keyword evidence="3" id="KW-0143">Chaperone</keyword>
<dbReference type="Gene3D" id="3.90.640.10">
    <property type="entry name" value="Actin, Chain A, domain 4"/>
    <property type="match status" value="1"/>
</dbReference>
<keyword evidence="2" id="KW-0067">ATP-binding</keyword>
<dbReference type="SUPFAM" id="SSF53067">
    <property type="entry name" value="Actin-like ATPase domain"/>
    <property type="match status" value="2"/>
</dbReference>
<accession>A0ABU7JYJ0</accession>
<keyword evidence="1" id="KW-0547">Nucleotide-binding</keyword>
<feature type="compositionally biased region" description="Polar residues" evidence="4">
    <location>
        <begin position="283"/>
        <end position="293"/>
    </location>
</feature>
<evidence type="ECO:0000256" key="3">
    <source>
        <dbReference type="ARBA" id="ARBA00023186"/>
    </source>
</evidence>
<proteinExistence type="predicted"/>
<dbReference type="Pfam" id="PF00012">
    <property type="entry name" value="HSP70"/>
    <property type="match status" value="1"/>
</dbReference>
<dbReference type="RefSeq" id="WP_330154219.1">
    <property type="nucleotide sequence ID" value="NZ_JAUZMZ010000196.1"/>
</dbReference>
<dbReference type="PANTHER" id="PTHR42749:SF1">
    <property type="entry name" value="CELL SHAPE-DETERMINING PROTEIN MREB"/>
    <property type="match status" value="1"/>
</dbReference>
<evidence type="ECO:0000313" key="5">
    <source>
        <dbReference type="EMBL" id="MEE2034867.1"/>
    </source>
</evidence>
<dbReference type="EMBL" id="JAUZMZ010000196">
    <property type="protein sequence ID" value="MEE2034867.1"/>
    <property type="molecule type" value="Genomic_DNA"/>
</dbReference>
<dbReference type="Proteomes" id="UP001331936">
    <property type="component" value="Unassembled WGS sequence"/>
</dbReference>
<dbReference type="Gene3D" id="3.30.420.40">
    <property type="match status" value="2"/>
</dbReference>